<name>A0A0H5REB2_9EUKA</name>
<organism evidence="3">
    <name type="scientific">Spongospora subterranea</name>
    <dbReference type="NCBI Taxonomy" id="70186"/>
    <lineage>
        <taxon>Eukaryota</taxon>
        <taxon>Sar</taxon>
        <taxon>Rhizaria</taxon>
        <taxon>Endomyxa</taxon>
        <taxon>Phytomyxea</taxon>
        <taxon>Plasmodiophorida</taxon>
        <taxon>Plasmodiophoridae</taxon>
        <taxon>Spongospora</taxon>
    </lineage>
</organism>
<evidence type="ECO:0000313" key="3">
    <source>
        <dbReference type="EMBL" id="CRZ06909.1"/>
    </source>
</evidence>
<dbReference type="AlphaFoldDB" id="A0A0H5REB2"/>
<sequence length="659" mass="72905">MQLDRCRNSIGSRRTSNTQGRLSGQSVIVQFNMVWYLLVFILLSHVDSTTDHNQFCGGIPFVNLSPLNSDLNSNFRPDYKEDRVVYALFPESRAPECAAFPFSPLVACSTRDSDQTSSDILSLTLSIGKGVTRNTFRTDHTDTRPVQVLCSEVQAPEPVSFPFSSGNSIISNQPDGQITTKFVLPLVASSTGNRDRSFSEIPAIDVLPGNSVNCDTLGSSDTEERAVHVLYPHSLAPGTDSFQFVSEGQIQSNHEEFQNTDSPLSQMLACSTGNSDHSSNCIPVVKLSPANILSETIHPDNIADPSVQSQVPESQAPGTASVPFPTDGIPSNEPVGQVSSSKRPQTGNGSIPKNSDQSYKASPNVNCAVKNDIGSEGVLPVPKKRKIQQLTLKELHLLLSDRVRAPLPFALNWPKPKFRRPETIVSNALGKRLAVWELFFNSGENTQAQNENCGAVRSAVIIAINTFFQDHMFRFSGSLIVVPQIREIAEYIVGHNDEELASCFEFACLPRREQQTLLSSAFMNFESKLSPEVVGILATVSVVFRSTIAFGYHYPTVKLFWNASVKLLELHGANGQDFIYCLKLHIMDKSAFEKPSNRRKLDWNRNESIGNCLNMHLSIVLSGIADELVKAFNDRTRNKKFLNIQRIRTDRRPKADKKD</sequence>
<evidence type="ECO:0000256" key="2">
    <source>
        <dbReference type="SAM" id="Phobius"/>
    </source>
</evidence>
<proteinExistence type="predicted"/>
<accession>A0A0H5REB2</accession>
<reference evidence="3" key="1">
    <citation type="submission" date="2015-04" db="EMBL/GenBank/DDBJ databases">
        <title>The genome sequence of the plant pathogenic Rhizarian Plasmodiophora brassicae reveals insights in its biotrophic life cycle and the origin of chitin synthesis.</title>
        <authorList>
            <person name="Schwelm A."/>
            <person name="Fogelqvist J."/>
            <person name="Knaust A."/>
            <person name="Julke S."/>
            <person name="Lilja T."/>
            <person name="Dhandapani V."/>
            <person name="Bonilla-Rosso G."/>
            <person name="Karlsson M."/>
            <person name="Shevchenko A."/>
            <person name="Choi S.R."/>
            <person name="Kim H.G."/>
            <person name="Park J.Y."/>
            <person name="Lim Y.P."/>
            <person name="Ludwig-Muller J."/>
            <person name="Dixelius C."/>
        </authorList>
    </citation>
    <scope>NUCLEOTIDE SEQUENCE</scope>
    <source>
        <tissue evidence="3">Potato root galls</tissue>
    </source>
</reference>
<feature type="region of interest" description="Disordered" evidence="1">
    <location>
        <begin position="300"/>
        <end position="362"/>
    </location>
</feature>
<dbReference type="EMBL" id="HACM01006467">
    <property type="protein sequence ID" value="CRZ06909.1"/>
    <property type="molecule type" value="Transcribed_RNA"/>
</dbReference>
<protein>
    <submittedName>
        <fullName evidence="3">Uncharacterized protein</fullName>
    </submittedName>
</protein>
<evidence type="ECO:0000256" key="1">
    <source>
        <dbReference type="SAM" id="MobiDB-lite"/>
    </source>
</evidence>
<keyword evidence="2" id="KW-0472">Membrane</keyword>
<feature type="compositionally biased region" description="Polar residues" evidence="1">
    <location>
        <begin position="337"/>
        <end position="362"/>
    </location>
</feature>
<keyword evidence="2" id="KW-0812">Transmembrane</keyword>
<keyword evidence="2" id="KW-1133">Transmembrane helix</keyword>
<feature type="compositionally biased region" description="Polar residues" evidence="1">
    <location>
        <begin position="306"/>
        <end position="318"/>
    </location>
</feature>
<feature type="transmembrane region" description="Helical" evidence="2">
    <location>
        <begin position="21"/>
        <end position="43"/>
    </location>
</feature>